<dbReference type="RefSeq" id="WP_066624470.1">
    <property type="nucleotide sequence ID" value="NZ_CP022048.2"/>
</dbReference>
<dbReference type="GeneID" id="34014011"/>
<name>A0A1Z3UAP5_BREVE</name>
<dbReference type="EMBL" id="JAMYEC010000002">
    <property type="protein sequence ID" value="MDX2334347.1"/>
    <property type="molecule type" value="Genomic_DNA"/>
</dbReference>
<evidence type="ECO:0000313" key="4">
    <source>
        <dbReference type="EMBL" id="MDX2334347.1"/>
    </source>
</evidence>
<dbReference type="Gene3D" id="1.50.10.10">
    <property type="match status" value="1"/>
</dbReference>
<dbReference type="PANTHER" id="PTHR31616:SF0">
    <property type="entry name" value="GLUCAN 1,4-ALPHA-GLUCOSIDASE"/>
    <property type="match status" value="1"/>
</dbReference>
<dbReference type="Pfam" id="PF19291">
    <property type="entry name" value="TREH_N"/>
    <property type="match status" value="1"/>
</dbReference>
<dbReference type="Proteomes" id="UP001272940">
    <property type="component" value="Unassembled WGS sequence"/>
</dbReference>
<sequence>MTETTFTPHPARSSQALRPDGYVALEDYGVLGEGRTVALSALDGGIDWWCVPAIDAPPLFDRLLDAEGGRFSITPTEAFTATRRYRPDSNVLETEFATATGRARLTESLNSGTAGRLPWCELARRIDGLEGEVTFALHMRLGRRGDTANPYHSKIGEHTVFHVERVLGLFVHDPRISCEWSDEGIVGTIVVDAGERRTVAIVAGRDEPLVVPSIEEIDARIDLSDQEWRDWAARLNCPGLYRDDFIRSALALKLLLYSPSGAIAAAATTSLPERLGGDKNWDYRYAWLRDAGYTIEAFLAAGAQAEAKAAFSWLLMQLKRHGAKVCYSLDGALVPPETHWDMPGYQGSRPVVTGNRAADQAQHGVFGDIFETASRFVGCGNILDSASAQQLSELADQCADAWRQPDAGMWELEDEQHYTMSKISCWQALARAVELADAGQLPTTCRDRWRRERDRIFDWVETHCWSDSLQAFVMYPGSDKLDAALALAVRFRFDGEERLRATLDALDRHLSAGVFHYRYSGMQAEEGCFIACSFWIAEAWATLGESDKARARIDSLREALSGRWGMLTEMIDPDTGAYLGNMPQGLSHLAHLTALTAVGKAQTTSPQPETETFHD</sequence>
<dbReference type="SUPFAM" id="SSF48208">
    <property type="entry name" value="Six-hairpin glycosidases"/>
    <property type="match status" value="1"/>
</dbReference>
<dbReference type="Pfam" id="PF00723">
    <property type="entry name" value="Glyco_hydro_15"/>
    <property type="match status" value="1"/>
</dbReference>
<reference evidence="4 6" key="4">
    <citation type="journal article" date="2023" name="FEMS Microbes">
        <title>Whole genomes of deep-sea sponge-associated bacteria exhibit high novel natural product potential.</title>
        <authorList>
            <person name="Hesketh-Best P.J."/>
            <person name="January G.G."/>
            <person name="Koch M.J."/>
            <person name="Warburton P.J."/>
            <person name="Howell K.L."/>
            <person name="Upton M."/>
        </authorList>
    </citation>
    <scope>NUCLEOTIDE SEQUENCE [LARGE SCALE GENOMIC DNA]</scope>
    <source>
        <strain evidence="4 6">PC206-O</strain>
    </source>
</reference>
<feature type="domain" description="Trehalase-like N-terminal" evidence="2">
    <location>
        <begin position="24"/>
        <end position="100"/>
    </location>
</feature>
<dbReference type="InterPro" id="IPR011613">
    <property type="entry name" value="GH15-like"/>
</dbReference>
<keyword evidence="6" id="KW-1185">Reference proteome</keyword>
<dbReference type="InterPro" id="IPR012341">
    <property type="entry name" value="6hp_glycosidase-like_sf"/>
</dbReference>
<accession>A0A1Z3UAP5</accession>
<evidence type="ECO:0000259" key="1">
    <source>
        <dbReference type="Pfam" id="PF00723"/>
    </source>
</evidence>
<evidence type="ECO:0000259" key="2">
    <source>
        <dbReference type="Pfam" id="PF19291"/>
    </source>
</evidence>
<dbReference type="GO" id="GO:0005975">
    <property type="term" value="P:carbohydrate metabolic process"/>
    <property type="evidence" value="ECO:0007669"/>
    <property type="project" value="InterPro"/>
</dbReference>
<proteinExistence type="predicted"/>
<keyword evidence="3" id="KW-0378">Hydrolase</keyword>
<dbReference type="EMBL" id="CP022048">
    <property type="protein sequence ID" value="ASE40315.1"/>
    <property type="molecule type" value="Genomic_DNA"/>
</dbReference>
<organism evidence="3 5">
    <name type="scientific">Brevundimonas vesicularis</name>
    <name type="common">Pseudomonas vesicularis</name>
    <dbReference type="NCBI Taxonomy" id="41276"/>
    <lineage>
        <taxon>Bacteria</taxon>
        <taxon>Pseudomonadati</taxon>
        <taxon>Pseudomonadota</taxon>
        <taxon>Alphaproteobacteria</taxon>
        <taxon>Caulobacterales</taxon>
        <taxon>Caulobacteraceae</taxon>
        <taxon>Brevundimonas</taxon>
    </lineage>
</organism>
<gene>
    <name evidence="3" type="ORF">CEP68_12855</name>
    <name evidence="4" type="ORF">NJD11_05250</name>
</gene>
<evidence type="ECO:0000313" key="3">
    <source>
        <dbReference type="EMBL" id="ASE40315.1"/>
    </source>
</evidence>
<dbReference type="GO" id="GO:0004553">
    <property type="term" value="F:hydrolase activity, hydrolyzing O-glycosyl compounds"/>
    <property type="evidence" value="ECO:0007669"/>
    <property type="project" value="UniProtKB-ARBA"/>
</dbReference>
<dbReference type="AlphaFoldDB" id="A0A1Z3UAP5"/>
<dbReference type="InterPro" id="IPR045582">
    <property type="entry name" value="Trehalase-like_N"/>
</dbReference>
<dbReference type="KEGG" id="bvc:CEP68_12855"/>
<dbReference type="InterPro" id="IPR008928">
    <property type="entry name" value="6-hairpin_glycosidase_sf"/>
</dbReference>
<reference evidence="4" key="3">
    <citation type="submission" date="2022-06" db="EMBL/GenBank/DDBJ databases">
        <authorList>
            <person name="Hesketh-Best P.J."/>
            <person name="Koch M.J."/>
        </authorList>
    </citation>
    <scope>NUCLEOTIDE SEQUENCE</scope>
    <source>
        <strain evidence="4">PC206-O</strain>
    </source>
</reference>
<protein>
    <submittedName>
        <fullName evidence="3">Glycoside hydrolase family 15 protein</fullName>
    </submittedName>
</protein>
<evidence type="ECO:0000313" key="6">
    <source>
        <dbReference type="Proteomes" id="UP001272940"/>
    </source>
</evidence>
<reference evidence="3" key="2">
    <citation type="submission" date="2017-12" db="EMBL/GenBank/DDBJ databases">
        <title>FDA dAtabase for Regulatory Grade micrObial Sequences (FDA-ARGOS): Supporting development and validation of Infectious Disease Dx tests.</title>
        <authorList>
            <person name="Campos J."/>
            <person name="Goldberg B."/>
            <person name="Tallon L."/>
            <person name="Sadzewicz L."/>
            <person name="Sengamalay N."/>
            <person name="Ott S."/>
            <person name="Godinez A."/>
            <person name="Nagaraj S."/>
            <person name="Vavikolanu K."/>
            <person name="Vyas G."/>
            <person name="Nadendla S."/>
            <person name="Aluvathingal J."/>
            <person name="Geyer C."/>
            <person name="Nandy P."/>
            <person name="Hobson J."/>
            <person name="Sichtig H."/>
        </authorList>
    </citation>
    <scope>NUCLEOTIDE SEQUENCE</scope>
    <source>
        <strain evidence="3">FDAARGOS_289</strain>
    </source>
</reference>
<reference evidence="5" key="1">
    <citation type="submission" date="2017-06" db="EMBL/GenBank/DDBJ databases">
        <title>FDA dAtabase for Regulatory Grade micrObial Sequences (FDA-ARGOS): Supporting development and validation of Infectious Disease Dx tests.</title>
        <authorList>
            <person name="Minogue T."/>
            <person name="Wolcott M."/>
            <person name="Wasieloski L."/>
            <person name="Aguilar W."/>
            <person name="Moore D."/>
            <person name="Tallon L."/>
            <person name="Sadzewicz L."/>
            <person name="Sengamalay N."/>
            <person name="Ott S."/>
            <person name="Godinez A."/>
            <person name="Nagaraj S."/>
            <person name="Nadendla S."/>
            <person name="Geyer C."/>
            <person name="Sichtig H."/>
        </authorList>
    </citation>
    <scope>NUCLEOTIDE SEQUENCE [LARGE SCALE GENOMIC DNA]</scope>
    <source>
        <strain evidence="5">FDAARGOS_289</strain>
    </source>
</reference>
<feature type="domain" description="GH15-like" evidence="1">
    <location>
        <begin position="241"/>
        <end position="544"/>
    </location>
</feature>
<evidence type="ECO:0000313" key="5">
    <source>
        <dbReference type="Proteomes" id="UP000197050"/>
    </source>
</evidence>
<dbReference type="Proteomes" id="UP000197050">
    <property type="component" value="Chromosome"/>
</dbReference>
<dbReference type="PANTHER" id="PTHR31616">
    <property type="entry name" value="TREHALASE"/>
    <property type="match status" value="1"/>
</dbReference>